<dbReference type="RefSeq" id="WP_096573641.1">
    <property type="nucleotide sequence ID" value="NZ_CAWNJS010000001.1"/>
</dbReference>
<evidence type="ECO:0000313" key="3">
    <source>
        <dbReference type="EMBL" id="BAY96417.1"/>
    </source>
</evidence>
<accession>A0A1Z4MSG8</accession>
<organism evidence="3 4">
    <name type="scientific">Tolypothrix tenuis PCC 7101</name>
    <dbReference type="NCBI Taxonomy" id="231146"/>
    <lineage>
        <taxon>Bacteria</taxon>
        <taxon>Bacillati</taxon>
        <taxon>Cyanobacteriota</taxon>
        <taxon>Cyanophyceae</taxon>
        <taxon>Nostocales</taxon>
        <taxon>Tolypothrichaceae</taxon>
        <taxon>Tolypothrix</taxon>
    </lineage>
</organism>
<dbReference type="SMR" id="A0A1Z4MSG8"/>
<dbReference type="AlphaFoldDB" id="A0A1Z4MSG8"/>
<gene>
    <name evidence="3" type="ORF">NIES37_03500</name>
</gene>
<feature type="region of interest" description="Disordered" evidence="2">
    <location>
        <begin position="176"/>
        <end position="199"/>
    </location>
</feature>
<dbReference type="KEGG" id="ttq:NIES37_03500"/>
<feature type="coiled-coil region" evidence="1">
    <location>
        <begin position="232"/>
        <end position="266"/>
    </location>
</feature>
<feature type="compositionally biased region" description="Polar residues" evidence="2">
    <location>
        <begin position="180"/>
        <end position="192"/>
    </location>
</feature>
<keyword evidence="1" id="KW-0175">Coiled coil</keyword>
<dbReference type="Proteomes" id="UP000218785">
    <property type="component" value="Chromosome"/>
</dbReference>
<name>A0A1Z4MSG8_9CYAN</name>
<dbReference type="EMBL" id="AP018248">
    <property type="protein sequence ID" value="BAY96417.1"/>
    <property type="molecule type" value="Genomic_DNA"/>
</dbReference>
<proteinExistence type="predicted"/>
<keyword evidence="4" id="KW-1185">Reference proteome</keyword>
<reference evidence="3 4" key="1">
    <citation type="submission" date="2017-06" db="EMBL/GenBank/DDBJ databases">
        <title>Genome sequencing of cyanobaciteial culture collection at National Institute for Environmental Studies (NIES).</title>
        <authorList>
            <person name="Hirose Y."/>
            <person name="Shimura Y."/>
            <person name="Fujisawa T."/>
            <person name="Nakamura Y."/>
            <person name="Kawachi M."/>
        </authorList>
    </citation>
    <scope>NUCLEOTIDE SEQUENCE [LARGE SCALE GENOMIC DNA]</scope>
    <source>
        <strain evidence="3 4">NIES-37</strain>
    </source>
</reference>
<dbReference type="NCBIfam" id="NF038191">
    <property type="entry name" value="V_Cas12k"/>
    <property type="match status" value="1"/>
</dbReference>
<sequence length="678" mass="78094">MSRDRQKKSTSPIHRTIRCHLHASEDVLRKVWEEMTQKNTPLIVQLLKSVSEQPEFEANQEKGTISKKEITKLRKALTNDSDIQQQSGRLGSSADSLVTEVYTSWLTLSQKIKKQKEGKEYFLNNILKSDVELVEESNCDLQTIRCKAQDILSQPKEFLEKIINNDAVLNQTKSARKKVQNSSNEINASKQSENSDLKENVDKNIPQTLTEILYKIHKITQDILTQCAVAYLIKNHNQVSDIEEDIKNLKKRRTEKQVQIKRLEEQIHNKKLPNGRDITGERYNQAFDNLINQVPQDNEEFAEWIASLSTKVSHLPYPIDYLYSDLTWYKNEQEKICVYFNGWAKFHFQICCNKRQLHFFKSFLEDYKALKESEKGETKLSGSLVTLRSVQLLWQQGEGAGAPWKVNKLALHCTYDARLLTAEGTEDVRQEKTDTTQKQVTKAEANENIDSDEQKNLNRNISSLSRLNNSFARPSKPIYRGQSNIIVGVSFHPVELVTLAVVDIITKEKIICKTVKQLLGDAFSLLSRRRRQQVHFRKERKKAQKKDSPCNIGESQLGEYVDKLLAKRIVEVAKEYQAICIVLPTLKDTREIRTSVIQAKAETKFPGDVNAQQLYVKEYNHQIHNWSYSRLQESIKSKAAELKISIEFSIQASYDTLQEQAINLALSAYQCRINTIGR</sequence>
<evidence type="ECO:0000256" key="1">
    <source>
        <dbReference type="SAM" id="Coils"/>
    </source>
</evidence>
<evidence type="ECO:0000256" key="2">
    <source>
        <dbReference type="SAM" id="MobiDB-lite"/>
    </source>
</evidence>
<protein>
    <submittedName>
        <fullName evidence="3">Uncharacterized protein</fullName>
    </submittedName>
</protein>
<dbReference type="InterPro" id="IPR049868">
    <property type="entry name" value="V_Cas12k"/>
</dbReference>
<evidence type="ECO:0000313" key="4">
    <source>
        <dbReference type="Proteomes" id="UP000218785"/>
    </source>
</evidence>